<feature type="transmembrane region" description="Helical" evidence="8">
    <location>
        <begin position="12"/>
        <end position="32"/>
    </location>
</feature>
<dbReference type="OrthoDB" id="5348190at2"/>
<evidence type="ECO:0000256" key="2">
    <source>
        <dbReference type="ARBA" id="ARBA00005811"/>
    </source>
</evidence>
<evidence type="ECO:0000256" key="3">
    <source>
        <dbReference type="ARBA" id="ARBA00022475"/>
    </source>
</evidence>
<dbReference type="STRING" id="1172190.M947_08740"/>
<dbReference type="PATRIC" id="fig|1172190.3.peg.1681"/>
<keyword evidence="4 7" id="KW-0812">Transmembrane</keyword>
<keyword evidence="7" id="KW-0813">Transport</keyword>
<organism evidence="9 10">
    <name type="scientific">Sulfurimonas hongkongensis</name>
    <dbReference type="NCBI Taxonomy" id="1172190"/>
    <lineage>
        <taxon>Bacteria</taxon>
        <taxon>Pseudomonadati</taxon>
        <taxon>Campylobacterota</taxon>
        <taxon>Epsilonproteobacteria</taxon>
        <taxon>Campylobacterales</taxon>
        <taxon>Sulfurimonadaceae</taxon>
        <taxon>Sulfurimonas</taxon>
    </lineage>
</organism>
<protein>
    <recommendedName>
        <fullName evidence="11">Biopolymer transporter ExbD</fullName>
    </recommendedName>
</protein>
<evidence type="ECO:0000256" key="5">
    <source>
        <dbReference type="ARBA" id="ARBA00022989"/>
    </source>
</evidence>
<dbReference type="GO" id="GO:0015031">
    <property type="term" value="P:protein transport"/>
    <property type="evidence" value="ECO:0007669"/>
    <property type="project" value="UniProtKB-KW"/>
</dbReference>
<dbReference type="Pfam" id="PF02472">
    <property type="entry name" value="ExbD"/>
    <property type="match status" value="1"/>
</dbReference>
<gene>
    <name evidence="9" type="ORF">M947_08740</name>
</gene>
<comment type="subcellular location">
    <subcellularLocation>
        <location evidence="1">Cell membrane</location>
        <topology evidence="1">Single-pass membrane protein</topology>
    </subcellularLocation>
    <subcellularLocation>
        <location evidence="7">Cell membrane</location>
        <topology evidence="7">Single-pass type II membrane protein</topology>
    </subcellularLocation>
</comment>
<proteinExistence type="inferred from homology"/>
<evidence type="ECO:0000313" key="9">
    <source>
        <dbReference type="EMBL" id="EQB35359.1"/>
    </source>
</evidence>
<dbReference type="InterPro" id="IPR003400">
    <property type="entry name" value="ExbD"/>
</dbReference>
<evidence type="ECO:0000256" key="4">
    <source>
        <dbReference type="ARBA" id="ARBA00022692"/>
    </source>
</evidence>
<dbReference type="Proteomes" id="UP000015520">
    <property type="component" value="Unassembled WGS sequence"/>
</dbReference>
<evidence type="ECO:0000313" key="10">
    <source>
        <dbReference type="Proteomes" id="UP000015520"/>
    </source>
</evidence>
<keyword evidence="7" id="KW-0653">Protein transport</keyword>
<evidence type="ECO:0000256" key="1">
    <source>
        <dbReference type="ARBA" id="ARBA00004162"/>
    </source>
</evidence>
<evidence type="ECO:0000256" key="8">
    <source>
        <dbReference type="SAM" id="Phobius"/>
    </source>
</evidence>
<dbReference type="eggNOG" id="COG0848">
    <property type="taxonomic scope" value="Bacteria"/>
</dbReference>
<keyword evidence="10" id="KW-1185">Reference proteome</keyword>
<dbReference type="AlphaFoldDB" id="T0KF36"/>
<reference evidence="9 10" key="1">
    <citation type="submission" date="2013-07" db="EMBL/GenBank/DDBJ databases">
        <title>Sulfurimonas hongkongensis AST-10 Genome Sequencing.</title>
        <authorList>
            <person name="Cai L."/>
            <person name="Zhang T."/>
        </authorList>
    </citation>
    <scope>NUCLEOTIDE SEQUENCE [LARGE SCALE GENOMIC DNA]</scope>
    <source>
        <strain evidence="9 10">AST-10</strain>
    </source>
</reference>
<dbReference type="RefSeq" id="WP_021287996.1">
    <property type="nucleotide sequence ID" value="NZ_AUPZ01000013.1"/>
</dbReference>
<accession>T0KF36</accession>
<keyword evidence="3" id="KW-1003">Cell membrane</keyword>
<evidence type="ECO:0008006" key="11">
    <source>
        <dbReference type="Google" id="ProtNLM"/>
    </source>
</evidence>
<comment type="caution">
    <text evidence="9">The sequence shown here is derived from an EMBL/GenBank/DDBJ whole genome shotgun (WGS) entry which is preliminary data.</text>
</comment>
<dbReference type="PANTHER" id="PTHR30558">
    <property type="entry name" value="EXBD MEMBRANE COMPONENT OF PMF-DRIVEN MACROMOLECULE IMPORT SYSTEM"/>
    <property type="match status" value="1"/>
</dbReference>
<dbReference type="GO" id="GO:0022857">
    <property type="term" value="F:transmembrane transporter activity"/>
    <property type="evidence" value="ECO:0007669"/>
    <property type="project" value="InterPro"/>
</dbReference>
<evidence type="ECO:0000256" key="6">
    <source>
        <dbReference type="ARBA" id="ARBA00023136"/>
    </source>
</evidence>
<name>T0KF36_9BACT</name>
<keyword evidence="6 8" id="KW-0472">Membrane</keyword>
<dbReference type="GO" id="GO:0005886">
    <property type="term" value="C:plasma membrane"/>
    <property type="evidence" value="ECO:0007669"/>
    <property type="project" value="UniProtKB-SubCell"/>
</dbReference>
<dbReference type="Gene3D" id="3.30.420.270">
    <property type="match status" value="1"/>
</dbReference>
<evidence type="ECO:0000256" key="7">
    <source>
        <dbReference type="RuleBase" id="RU003879"/>
    </source>
</evidence>
<dbReference type="EMBL" id="AUPZ01000013">
    <property type="protein sequence ID" value="EQB35359.1"/>
    <property type="molecule type" value="Genomic_DNA"/>
</dbReference>
<sequence length="127" mass="14649">MRKKRPTIAPDLTPVIDIVFILLIFFMVSSVFKKEDVILALNLPNLEASAKEMQDKSVTIELSKKELAIDGKKNSFDNLDALFSTYEKSTQILIRIDKEVEYERVMRLFEKLQENELTSFSLVAQPH</sequence>
<dbReference type="PANTHER" id="PTHR30558:SF3">
    <property type="entry name" value="BIOPOLYMER TRANSPORT PROTEIN EXBD-RELATED"/>
    <property type="match status" value="1"/>
</dbReference>
<comment type="similarity">
    <text evidence="2 7">Belongs to the ExbD/TolR family.</text>
</comment>
<keyword evidence="5 8" id="KW-1133">Transmembrane helix</keyword>